<accession>A0ABP8LQM4</accession>
<dbReference type="Gene3D" id="3.40.720.10">
    <property type="entry name" value="Alkaline Phosphatase, subunit A"/>
    <property type="match status" value="1"/>
</dbReference>
<organism evidence="2 3">
    <name type="scientific">Georgenia halophila</name>
    <dbReference type="NCBI Taxonomy" id="620889"/>
    <lineage>
        <taxon>Bacteria</taxon>
        <taxon>Bacillati</taxon>
        <taxon>Actinomycetota</taxon>
        <taxon>Actinomycetes</taxon>
        <taxon>Micrococcales</taxon>
        <taxon>Bogoriellaceae</taxon>
        <taxon>Georgenia</taxon>
    </lineage>
</organism>
<comment type="caution">
    <text evidence="2">The sequence shown here is derived from an EMBL/GenBank/DDBJ whole genome shotgun (WGS) entry which is preliminary data.</text>
</comment>
<feature type="domain" description="Sulfatase N-terminal" evidence="1">
    <location>
        <begin position="16"/>
        <end position="62"/>
    </location>
</feature>
<sequence length="71" mass="7779">MPYIPPHVEGRFRGTSGAGAYGDTLELIDYHVGRLVSHVEQLGLAEDTIFIVTSDSGPWFGGHRRAPRAQD</sequence>
<evidence type="ECO:0000313" key="2">
    <source>
        <dbReference type="EMBL" id="GAA4433491.1"/>
    </source>
</evidence>
<evidence type="ECO:0000313" key="3">
    <source>
        <dbReference type="Proteomes" id="UP001500622"/>
    </source>
</evidence>
<dbReference type="EMBL" id="BAABGN010000015">
    <property type="protein sequence ID" value="GAA4433491.1"/>
    <property type="molecule type" value="Genomic_DNA"/>
</dbReference>
<dbReference type="SUPFAM" id="SSF53649">
    <property type="entry name" value="Alkaline phosphatase-like"/>
    <property type="match status" value="1"/>
</dbReference>
<proteinExistence type="predicted"/>
<dbReference type="InterPro" id="IPR000917">
    <property type="entry name" value="Sulfatase_N"/>
</dbReference>
<protein>
    <recommendedName>
        <fullName evidence="1">Sulfatase N-terminal domain-containing protein</fullName>
    </recommendedName>
</protein>
<dbReference type="Pfam" id="PF00884">
    <property type="entry name" value="Sulfatase"/>
    <property type="match status" value="1"/>
</dbReference>
<gene>
    <name evidence="2" type="ORF">GCM10023169_40400</name>
</gene>
<dbReference type="Proteomes" id="UP001500622">
    <property type="component" value="Unassembled WGS sequence"/>
</dbReference>
<dbReference type="InterPro" id="IPR017850">
    <property type="entry name" value="Alkaline_phosphatase_core_sf"/>
</dbReference>
<evidence type="ECO:0000259" key="1">
    <source>
        <dbReference type="Pfam" id="PF00884"/>
    </source>
</evidence>
<keyword evidence="3" id="KW-1185">Reference proteome</keyword>
<name>A0ABP8LQM4_9MICO</name>
<reference evidence="3" key="1">
    <citation type="journal article" date="2019" name="Int. J. Syst. Evol. Microbiol.">
        <title>The Global Catalogue of Microorganisms (GCM) 10K type strain sequencing project: providing services to taxonomists for standard genome sequencing and annotation.</title>
        <authorList>
            <consortium name="The Broad Institute Genomics Platform"/>
            <consortium name="The Broad Institute Genome Sequencing Center for Infectious Disease"/>
            <person name="Wu L."/>
            <person name="Ma J."/>
        </authorList>
    </citation>
    <scope>NUCLEOTIDE SEQUENCE [LARGE SCALE GENOMIC DNA]</scope>
    <source>
        <strain evidence="3">JCM 17810</strain>
    </source>
</reference>
<dbReference type="RefSeq" id="WP_345219056.1">
    <property type="nucleotide sequence ID" value="NZ_BAABGN010000015.1"/>
</dbReference>